<dbReference type="PROSITE" id="PS50005">
    <property type="entry name" value="TPR"/>
    <property type="match status" value="1"/>
</dbReference>
<keyword evidence="2" id="KW-0812">Transmembrane</keyword>
<evidence type="ECO:0000256" key="1">
    <source>
        <dbReference type="PROSITE-ProRule" id="PRU00339"/>
    </source>
</evidence>
<reference evidence="4" key="1">
    <citation type="submission" date="2022-03" db="EMBL/GenBank/DDBJ databases">
        <title>De novo assembled genomes of Belliella spp. (Cyclobacteriaceae) strains.</title>
        <authorList>
            <person name="Szabo A."/>
            <person name="Korponai K."/>
            <person name="Felfoldi T."/>
        </authorList>
    </citation>
    <scope>NUCLEOTIDE SEQUENCE</scope>
    <source>
        <strain evidence="4">DSM 111903</strain>
    </source>
</reference>
<feature type="repeat" description="TPR" evidence="1">
    <location>
        <begin position="360"/>
        <end position="393"/>
    </location>
</feature>
<accession>A0ABS9V7Q0</accession>
<dbReference type="InterPro" id="IPR024983">
    <property type="entry name" value="CHAT_dom"/>
</dbReference>
<proteinExistence type="predicted"/>
<keyword evidence="1" id="KW-0802">TPR repeat</keyword>
<organism evidence="4 5">
    <name type="scientific">Belliella alkalica</name>
    <dbReference type="NCBI Taxonomy" id="1730871"/>
    <lineage>
        <taxon>Bacteria</taxon>
        <taxon>Pseudomonadati</taxon>
        <taxon>Bacteroidota</taxon>
        <taxon>Cytophagia</taxon>
        <taxon>Cytophagales</taxon>
        <taxon>Cyclobacteriaceae</taxon>
        <taxon>Belliella</taxon>
    </lineage>
</organism>
<keyword evidence="2" id="KW-0472">Membrane</keyword>
<evidence type="ECO:0000259" key="3">
    <source>
        <dbReference type="Pfam" id="PF12770"/>
    </source>
</evidence>
<dbReference type="SMART" id="SM00028">
    <property type="entry name" value="TPR"/>
    <property type="match status" value="5"/>
</dbReference>
<dbReference type="InterPro" id="IPR019734">
    <property type="entry name" value="TPR_rpt"/>
</dbReference>
<dbReference type="PANTHER" id="PTHR10098:SF108">
    <property type="entry name" value="TETRATRICOPEPTIDE REPEAT PROTEIN 28"/>
    <property type="match status" value="1"/>
</dbReference>
<sequence>MKLFVFVLITFFSLQEAKPSFEQLAKLYEQRVLNGTKVIDQEILESHYVYWSSRTQSQLKKEEARALFQFLATCHLEKKYALSSKLIEHPAGFVQSNFQEGTWEREVIDYLNYINGFAVSGQTNIPYLRKKVKRFEEFTSQDQEWLALASDRLGRTYYDSNKYDSAAYFLEKAGSIMAKHQMNLYLANNLTMQGVLWDAKEQFDKSAQCYEASLKVLEKLVQPPLGTLGANAYNVGLIYEDRYGNGLKGLPFYTKALSYDVQGGEDALGIVSEDYAAIARCYLREGDILHAEKYALLATDMAQQINSSAGFEYAKALLVSADVLGYKHQLDEGLRQAKEALSIFESIEKSYKYDLRRQKAMAFNLLGKLYVKSNRHADAQEYYLKAVAIAQEISRDIYLLEAYPGLIDSAIQDEDWFTALKYWEAWGVVIKSKFAEATYHIQLHRLAGIEINLKSKLPSSSGLIVSAEIQDFLGQSNLTSDLYLKGLLLKTIWLAQRDRPISDVEAHLNEVQTSLYEYLNFQHHVVNAAFQSPNLKLLLKEVLLLGLKYQSLFEGEEGKLAMFNLVSFNKSLGSIPKRNLQHAYNEAHKSLIENEKSVSERFAEVSFMIYAHEIGQKKIPMDQLQKLAREVEVLEAELVILREQLKSKVASYFYSYFVSPLISLKDLHQSIHKGDLWIETFVYEETVIAMIANKDGLSFKSLALDKNLKESWSTQRSTGSRLLTAENLFVWEDIFGVELQKVDRLIYVPDGWLAMFPIDMFTYEGRPLVFSKRVNYDVNLLDRIRRVTVKRSGDKVFWAGFAPAYKDRQLVYAAEEVQRIHQLMKGKSYIGESVTKDLFKSEAAQASVFHLAAHGHSELSNPGYNALVFGDDLEDYLTVNEIYDWSLNADLGVLSACGSGVVNNNQGAGILSLGRAFNYAGVPSLVISLWEIPDKQSAIIMQLFYTNLMKGLSKSESLRQAKLSYLAQTEDEYLRHPYYWAGLVLIGSDEYSDTKKINWFLIGLSLLALLLILRKFFQK</sequence>
<name>A0ABS9V7Q0_9BACT</name>
<dbReference type="PANTHER" id="PTHR10098">
    <property type="entry name" value="RAPSYN-RELATED"/>
    <property type="match status" value="1"/>
</dbReference>
<dbReference type="RefSeq" id="WP_241410024.1">
    <property type="nucleotide sequence ID" value="NZ_JAKZGO010000002.1"/>
</dbReference>
<feature type="transmembrane region" description="Helical" evidence="2">
    <location>
        <begin position="997"/>
        <end position="1017"/>
    </location>
</feature>
<dbReference type="SUPFAM" id="SSF48452">
    <property type="entry name" value="TPR-like"/>
    <property type="match status" value="2"/>
</dbReference>
<feature type="domain" description="CHAT" evidence="3">
    <location>
        <begin position="739"/>
        <end position="988"/>
    </location>
</feature>
<evidence type="ECO:0000313" key="5">
    <source>
        <dbReference type="Proteomes" id="UP001165430"/>
    </source>
</evidence>
<protein>
    <submittedName>
        <fullName evidence="4">CHAT domain-containing protein</fullName>
    </submittedName>
</protein>
<dbReference type="Proteomes" id="UP001165430">
    <property type="component" value="Unassembled WGS sequence"/>
</dbReference>
<dbReference type="InterPro" id="IPR011990">
    <property type="entry name" value="TPR-like_helical_dom_sf"/>
</dbReference>
<dbReference type="Pfam" id="PF12770">
    <property type="entry name" value="CHAT"/>
    <property type="match status" value="1"/>
</dbReference>
<evidence type="ECO:0000256" key="2">
    <source>
        <dbReference type="SAM" id="Phobius"/>
    </source>
</evidence>
<keyword evidence="5" id="KW-1185">Reference proteome</keyword>
<dbReference type="EMBL" id="JAKZGO010000002">
    <property type="protein sequence ID" value="MCH7412442.1"/>
    <property type="molecule type" value="Genomic_DNA"/>
</dbReference>
<gene>
    <name evidence="4" type="ORF">MM213_03020</name>
</gene>
<dbReference type="Pfam" id="PF13181">
    <property type="entry name" value="TPR_8"/>
    <property type="match status" value="1"/>
</dbReference>
<evidence type="ECO:0000313" key="4">
    <source>
        <dbReference type="EMBL" id="MCH7412442.1"/>
    </source>
</evidence>
<keyword evidence="2" id="KW-1133">Transmembrane helix</keyword>
<dbReference type="Gene3D" id="1.25.40.10">
    <property type="entry name" value="Tetratricopeptide repeat domain"/>
    <property type="match status" value="1"/>
</dbReference>
<comment type="caution">
    <text evidence="4">The sequence shown here is derived from an EMBL/GenBank/DDBJ whole genome shotgun (WGS) entry which is preliminary data.</text>
</comment>